<evidence type="ECO:0000313" key="2">
    <source>
        <dbReference type="Proteomes" id="UP000075243"/>
    </source>
</evidence>
<sequence length="145" mass="16672">FEFQHSKDLGTVLAAGSWNLEPGLLRLSLWKLDFNPRNFKNSLAHVWLWIYELPQEYWCSRIILAIASGLGIPIAIDQATVQRSYGHFARVLVEVNLAEAIPDHLLVEREGFAFYVTLDFDRIPAYYSLCQCIGHDNFLVTFKNL</sequence>
<keyword evidence="2" id="KW-1185">Reference proteome</keyword>
<dbReference type="EMBL" id="CM003603">
    <property type="protein sequence ID" value="KYP76889.1"/>
    <property type="molecule type" value="Genomic_DNA"/>
</dbReference>
<dbReference type="Gramene" id="C.cajan_20537.t">
    <property type="protein sequence ID" value="C.cajan_20537.t.cds1"/>
    <property type="gene ID" value="C.cajan_20537"/>
</dbReference>
<accession>A0A151UC82</accession>
<dbReference type="AlphaFoldDB" id="A0A151UC82"/>
<feature type="non-terminal residue" evidence="1">
    <location>
        <position position="1"/>
    </location>
</feature>
<dbReference type="PANTHER" id="PTHR31286">
    <property type="entry name" value="GLYCINE-RICH CELL WALL STRUCTURAL PROTEIN 1.8-LIKE"/>
    <property type="match status" value="1"/>
</dbReference>
<dbReference type="PANTHER" id="PTHR31286:SF60">
    <property type="entry name" value="PROTEIN, PUTATIVE-RELATED"/>
    <property type="match status" value="1"/>
</dbReference>
<name>A0A151UC82_CAJCA</name>
<gene>
    <name evidence="1" type="ORF">KK1_021151</name>
</gene>
<dbReference type="InterPro" id="IPR040256">
    <property type="entry name" value="At4g02000-like"/>
</dbReference>
<reference evidence="1 2" key="1">
    <citation type="journal article" date="2012" name="Nat. Biotechnol.">
        <title>Draft genome sequence of pigeonpea (Cajanus cajan), an orphan legume crop of resource-poor farmers.</title>
        <authorList>
            <person name="Varshney R.K."/>
            <person name="Chen W."/>
            <person name="Li Y."/>
            <person name="Bharti A.K."/>
            <person name="Saxena R.K."/>
            <person name="Schlueter J.A."/>
            <person name="Donoghue M.T."/>
            <person name="Azam S."/>
            <person name="Fan G."/>
            <person name="Whaley A.M."/>
            <person name="Farmer A.D."/>
            <person name="Sheridan J."/>
            <person name="Iwata A."/>
            <person name="Tuteja R."/>
            <person name="Penmetsa R.V."/>
            <person name="Wu W."/>
            <person name="Upadhyaya H.D."/>
            <person name="Yang S.P."/>
            <person name="Shah T."/>
            <person name="Saxena K.B."/>
            <person name="Michael T."/>
            <person name="McCombie W.R."/>
            <person name="Yang B."/>
            <person name="Zhang G."/>
            <person name="Yang H."/>
            <person name="Wang J."/>
            <person name="Spillane C."/>
            <person name="Cook D.R."/>
            <person name="May G.D."/>
            <person name="Xu X."/>
            <person name="Jackson S.A."/>
        </authorList>
    </citation>
    <scope>NUCLEOTIDE SEQUENCE [LARGE SCALE GENOMIC DNA]</scope>
    <source>
        <strain evidence="2">cv. Asha</strain>
    </source>
</reference>
<proteinExistence type="predicted"/>
<dbReference type="Proteomes" id="UP000075243">
    <property type="component" value="Chromosome 1"/>
</dbReference>
<dbReference type="OMA" id="LWIYELP"/>
<protein>
    <submittedName>
        <fullName evidence="1">Uncharacterized protein</fullName>
    </submittedName>
</protein>
<evidence type="ECO:0000313" key="1">
    <source>
        <dbReference type="EMBL" id="KYP76889.1"/>
    </source>
</evidence>
<organism evidence="1 2">
    <name type="scientific">Cajanus cajan</name>
    <name type="common">Pigeon pea</name>
    <name type="synonym">Cajanus indicus</name>
    <dbReference type="NCBI Taxonomy" id="3821"/>
    <lineage>
        <taxon>Eukaryota</taxon>
        <taxon>Viridiplantae</taxon>
        <taxon>Streptophyta</taxon>
        <taxon>Embryophyta</taxon>
        <taxon>Tracheophyta</taxon>
        <taxon>Spermatophyta</taxon>
        <taxon>Magnoliopsida</taxon>
        <taxon>eudicotyledons</taxon>
        <taxon>Gunneridae</taxon>
        <taxon>Pentapetalae</taxon>
        <taxon>rosids</taxon>
        <taxon>fabids</taxon>
        <taxon>Fabales</taxon>
        <taxon>Fabaceae</taxon>
        <taxon>Papilionoideae</taxon>
        <taxon>50 kb inversion clade</taxon>
        <taxon>NPAAA clade</taxon>
        <taxon>indigoferoid/millettioid clade</taxon>
        <taxon>Phaseoleae</taxon>
        <taxon>Cajanus</taxon>
    </lineage>
</organism>